<dbReference type="EMBL" id="SFCC01000023">
    <property type="protein sequence ID" value="RZQ59538.1"/>
    <property type="molecule type" value="Genomic_DNA"/>
</dbReference>
<feature type="region of interest" description="Disordered" evidence="1">
    <location>
        <begin position="1"/>
        <end position="61"/>
    </location>
</feature>
<evidence type="ECO:0000256" key="1">
    <source>
        <dbReference type="SAM" id="MobiDB-lite"/>
    </source>
</evidence>
<accession>A0A4Q7IYM2</accession>
<sequence>MTVEALTDITDGTPSNKAPLAKYETSQFYVSPASDPDLTQTGRKEHDHAATPRIGSPTRAA</sequence>
<keyword evidence="3" id="KW-1185">Reference proteome</keyword>
<evidence type="ECO:0000313" key="3">
    <source>
        <dbReference type="Proteomes" id="UP000292003"/>
    </source>
</evidence>
<dbReference type="RefSeq" id="WP_130479636.1">
    <property type="nucleotide sequence ID" value="NZ_SFCC01000023.1"/>
</dbReference>
<protein>
    <submittedName>
        <fullName evidence="2">Uncharacterized protein</fullName>
    </submittedName>
</protein>
<proteinExistence type="predicted"/>
<dbReference type="Proteomes" id="UP000292003">
    <property type="component" value="Unassembled WGS sequence"/>
</dbReference>
<evidence type="ECO:0000313" key="2">
    <source>
        <dbReference type="EMBL" id="RZQ59538.1"/>
    </source>
</evidence>
<dbReference type="AlphaFoldDB" id="A0A4Q7IYM2"/>
<reference evidence="2 3" key="1">
    <citation type="submission" date="2019-02" db="EMBL/GenBank/DDBJ databases">
        <title>Draft genome sequence of Amycolatopsis sp. 8-3EHSu isolated from roots of Suaeda maritima.</title>
        <authorList>
            <person name="Duangmal K."/>
            <person name="Chantavorakit T."/>
        </authorList>
    </citation>
    <scope>NUCLEOTIDE SEQUENCE [LARGE SCALE GENOMIC DNA]</scope>
    <source>
        <strain evidence="2 3">8-3EHSu</strain>
    </source>
</reference>
<comment type="caution">
    <text evidence="2">The sequence shown here is derived from an EMBL/GenBank/DDBJ whole genome shotgun (WGS) entry which is preliminary data.</text>
</comment>
<organism evidence="2 3">
    <name type="scientific">Amycolatopsis suaedae</name>
    <dbReference type="NCBI Taxonomy" id="2510978"/>
    <lineage>
        <taxon>Bacteria</taxon>
        <taxon>Bacillati</taxon>
        <taxon>Actinomycetota</taxon>
        <taxon>Actinomycetes</taxon>
        <taxon>Pseudonocardiales</taxon>
        <taxon>Pseudonocardiaceae</taxon>
        <taxon>Amycolatopsis</taxon>
    </lineage>
</organism>
<name>A0A4Q7IYM2_9PSEU</name>
<gene>
    <name evidence="2" type="ORF">EWH70_33660</name>
</gene>